<protein>
    <recommendedName>
        <fullName evidence="4">DUF2844 domain-containing protein</fullName>
    </recommendedName>
</protein>
<reference evidence="3" key="1">
    <citation type="submission" date="2016-09" db="EMBL/GenBank/DDBJ databases">
        <authorList>
            <person name="Varghese N."/>
            <person name="Submissions S."/>
        </authorList>
    </citation>
    <scope>NUCLEOTIDE SEQUENCE [LARGE SCALE GENOMIC DNA]</scope>
    <source>
        <strain evidence="3">JS23</strain>
    </source>
</reference>
<dbReference type="Pfam" id="PF11005">
    <property type="entry name" value="DUF2844"/>
    <property type="match status" value="1"/>
</dbReference>
<evidence type="ECO:0000256" key="1">
    <source>
        <dbReference type="SAM" id="SignalP"/>
    </source>
</evidence>
<gene>
    <name evidence="2" type="ORF">SAMN05216551_105198</name>
</gene>
<dbReference type="EMBL" id="FNLO01000005">
    <property type="protein sequence ID" value="SDV48571.1"/>
    <property type="molecule type" value="Genomic_DNA"/>
</dbReference>
<organism evidence="2 3">
    <name type="scientific">Chitinasiproducens palmae</name>
    <dbReference type="NCBI Taxonomy" id="1770053"/>
    <lineage>
        <taxon>Bacteria</taxon>
        <taxon>Pseudomonadati</taxon>
        <taxon>Pseudomonadota</taxon>
        <taxon>Betaproteobacteria</taxon>
        <taxon>Burkholderiales</taxon>
        <taxon>Burkholderiaceae</taxon>
        <taxon>Chitinasiproducens</taxon>
    </lineage>
</organism>
<evidence type="ECO:0000313" key="3">
    <source>
        <dbReference type="Proteomes" id="UP000243719"/>
    </source>
</evidence>
<feature type="chain" id="PRO_5017303357" description="DUF2844 domain-containing protein" evidence="1">
    <location>
        <begin position="26"/>
        <end position="168"/>
    </location>
</feature>
<proteinExistence type="predicted"/>
<feature type="signal peptide" evidence="1">
    <location>
        <begin position="1"/>
        <end position="25"/>
    </location>
</feature>
<name>A0A1H2PQC5_9BURK</name>
<dbReference type="RefSeq" id="WP_170845101.1">
    <property type="nucleotide sequence ID" value="NZ_FNLO01000005.1"/>
</dbReference>
<dbReference type="AlphaFoldDB" id="A0A1H2PQC5"/>
<dbReference type="Proteomes" id="UP000243719">
    <property type="component" value="Unassembled WGS sequence"/>
</dbReference>
<evidence type="ECO:0008006" key="4">
    <source>
        <dbReference type="Google" id="ProtNLM"/>
    </source>
</evidence>
<keyword evidence="1" id="KW-0732">Signal</keyword>
<evidence type="ECO:0000313" key="2">
    <source>
        <dbReference type="EMBL" id="SDV48571.1"/>
    </source>
</evidence>
<dbReference type="InterPro" id="IPR021267">
    <property type="entry name" value="DUF2844"/>
</dbReference>
<accession>A0A1H2PQC5</accession>
<keyword evidence="3" id="KW-1185">Reference proteome</keyword>
<sequence>MARLAVRAVPLLILGMTASVRPAHASLGGDAASIEQDRAALGASQTASTPATTVKRAAANGSAFAYTVHKLTTPAGVTVSEYLDASGAVFAIAWSGPVLPDLRQLLGDYFPTYSDALANLVATRRTRGPVTVDMDGLVVQSSGRMRFFSGIAYLKDKLPAGISAADIR</sequence>